<dbReference type="AlphaFoldDB" id="A0AAV3NXF6"/>
<reference evidence="2 3" key="1">
    <citation type="submission" date="2024-01" db="EMBL/GenBank/DDBJ databases">
        <title>The complete chloroplast genome sequence of Lithospermum erythrorhizon: insights into the phylogenetic relationship among Boraginaceae species and the maternal lineages of purple gromwells.</title>
        <authorList>
            <person name="Okada T."/>
            <person name="Watanabe K."/>
        </authorList>
    </citation>
    <scope>NUCLEOTIDE SEQUENCE [LARGE SCALE GENOMIC DNA]</scope>
</reference>
<evidence type="ECO:0000313" key="2">
    <source>
        <dbReference type="EMBL" id="GAA0142392.1"/>
    </source>
</evidence>
<accession>A0AAV3NXF6</accession>
<feature type="compositionally biased region" description="Polar residues" evidence="1">
    <location>
        <begin position="103"/>
        <end position="116"/>
    </location>
</feature>
<proteinExistence type="predicted"/>
<name>A0AAV3NXF6_LITER</name>
<dbReference type="Proteomes" id="UP001454036">
    <property type="component" value="Unassembled WGS sequence"/>
</dbReference>
<comment type="caution">
    <text evidence="2">The sequence shown here is derived from an EMBL/GenBank/DDBJ whole genome shotgun (WGS) entry which is preliminary data.</text>
</comment>
<evidence type="ECO:0000313" key="3">
    <source>
        <dbReference type="Proteomes" id="UP001454036"/>
    </source>
</evidence>
<dbReference type="EMBL" id="BAABME010000392">
    <property type="protein sequence ID" value="GAA0142392.1"/>
    <property type="molecule type" value="Genomic_DNA"/>
</dbReference>
<protein>
    <submittedName>
        <fullName evidence="2">Uncharacterized protein</fullName>
    </submittedName>
</protein>
<feature type="region of interest" description="Disordered" evidence="1">
    <location>
        <begin position="103"/>
        <end position="122"/>
    </location>
</feature>
<organism evidence="2 3">
    <name type="scientific">Lithospermum erythrorhizon</name>
    <name type="common">Purple gromwell</name>
    <name type="synonym">Lithospermum officinale var. erythrorhizon</name>
    <dbReference type="NCBI Taxonomy" id="34254"/>
    <lineage>
        <taxon>Eukaryota</taxon>
        <taxon>Viridiplantae</taxon>
        <taxon>Streptophyta</taxon>
        <taxon>Embryophyta</taxon>
        <taxon>Tracheophyta</taxon>
        <taxon>Spermatophyta</taxon>
        <taxon>Magnoliopsida</taxon>
        <taxon>eudicotyledons</taxon>
        <taxon>Gunneridae</taxon>
        <taxon>Pentapetalae</taxon>
        <taxon>asterids</taxon>
        <taxon>lamiids</taxon>
        <taxon>Boraginales</taxon>
        <taxon>Boraginaceae</taxon>
        <taxon>Boraginoideae</taxon>
        <taxon>Lithospermeae</taxon>
        <taxon>Lithospermum</taxon>
    </lineage>
</organism>
<sequence>MEDEMVFSPMPLRSIPPVLIYDESIMEETPEIHNNYLPWVDYTKAREIDNSRSSMDNVDDDDIGGEKSHDEIIIEEDVIEEEDASIVEERVIDSSCALISETASMSEPSVMPSVNDSSDKVGEPFVISESGRAAIEGIVSVAEDMVTENVE</sequence>
<evidence type="ECO:0000256" key="1">
    <source>
        <dbReference type="SAM" id="MobiDB-lite"/>
    </source>
</evidence>
<gene>
    <name evidence="2" type="ORF">LIER_03300</name>
</gene>
<keyword evidence="3" id="KW-1185">Reference proteome</keyword>